<accession>A0A915BDQ5</accession>
<evidence type="ECO:0000313" key="2">
    <source>
        <dbReference type="Proteomes" id="UP000887569"/>
    </source>
</evidence>
<name>A0A915BDQ5_PARUN</name>
<organism evidence="2 3">
    <name type="scientific">Parascaris univalens</name>
    <name type="common">Nematode worm</name>
    <dbReference type="NCBI Taxonomy" id="6257"/>
    <lineage>
        <taxon>Eukaryota</taxon>
        <taxon>Metazoa</taxon>
        <taxon>Ecdysozoa</taxon>
        <taxon>Nematoda</taxon>
        <taxon>Chromadorea</taxon>
        <taxon>Rhabditida</taxon>
        <taxon>Spirurina</taxon>
        <taxon>Ascaridomorpha</taxon>
        <taxon>Ascaridoidea</taxon>
        <taxon>Ascarididae</taxon>
        <taxon>Parascaris</taxon>
    </lineage>
</organism>
<dbReference type="WBParaSite" id="PgR035X_g078_t02">
    <property type="protein sequence ID" value="PgR035X_g078_t02"/>
    <property type="gene ID" value="PgR035X_g078"/>
</dbReference>
<keyword evidence="1" id="KW-0812">Transmembrane</keyword>
<feature type="transmembrane region" description="Helical" evidence="1">
    <location>
        <begin position="330"/>
        <end position="353"/>
    </location>
</feature>
<reference evidence="3" key="1">
    <citation type="submission" date="2022-11" db="UniProtKB">
        <authorList>
            <consortium name="WormBaseParasite"/>
        </authorList>
    </citation>
    <scope>IDENTIFICATION</scope>
</reference>
<proteinExistence type="predicted"/>
<keyword evidence="1" id="KW-1133">Transmembrane helix</keyword>
<dbReference type="AlphaFoldDB" id="A0A915BDQ5"/>
<protein>
    <submittedName>
        <fullName evidence="3">Potassium channel regulatory protein sup-10</fullName>
    </submittedName>
</protein>
<evidence type="ECO:0000313" key="3">
    <source>
        <dbReference type="WBParaSite" id="PgR035X_g078_t02"/>
    </source>
</evidence>
<keyword evidence="1" id="KW-0472">Membrane</keyword>
<keyword evidence="2" id="KW-1185">Reference proteome</keyword>
<evidence type="ECO:0000256" key="1">
    <source>
        <dbReference type="SAM" id="Phobius"/>
    </source>
</evidence>
<dbReference type="Proteomes" id="UP000887569">
    <property type="component" value="Unplaced"/>
</dbReference>
<sequence length="361" mass="41460">MRPLRAWKTCDLAVQLEQLQCCKAMWPHRTLLLLIATVALVVERAKCRTENVDDDSAENGEIYDKATLRTVSLIYSKATNGRMILLLCRQPCITQRVQIPQWIREFSERRNISSTQKQIGYHFHIIRRKFPFFDVASLPPEEFPHIVYIIGGRSFHFNGNINSKTDFIEFLEQHEKVPTNQIVDSKQLTRVINAAQECYGNKQLLLVYDSKRCPIPHFDNVVRSLHGVANYSVYELMQPLTPEMSIELFRRLEELPSICQLLVIMHNNGYTWTSADKDSQEIRTIIETLENTECSMPAIGWWKIGKPLTDIEKVFLKEEDLSRKLEWKPVCIMVGATGGIAVVALAISIFWGLNGSSFATK</sequence>